<keyword evidence="4" id="KW-1185">Reference proteome</keyword>
<name>A0ABD0XTS1_UMBPY</name>
<keyword evidence="1" id="KW-0732">Signal</keyword>
<dbReference type="InterPro" id="IPR039945">
    <property type="entry name" value="LY86"/>
</dbReference>
<sequence length="169" mass="19432">MGGIMPHHSLLLFLAILVHWPWRGLVQEVKWPRHTVCSMDKLQIFYQSCDPLQDIGLSVSPCPETLRTTRIETKLKVTLLLWQSIEDLYMSVNLFPEGGGTFHFDESLCLPDYPRFTFCNRKKGELIAVDTQLKLNILKYLPNHINAHAVLVNQNGYRIACFNMTLMTA</sequence>
<dbReference type="SMART" id="SM00737">
    <property type="entry name" value="ML"/>
    <property type="match status" value="1"/>
</dbReference>
<feature type="chain" id="PRO_5044844713" description="MD-2-related lipid-recognition domain-containing protein" evidence="1">
    <location>
        <begin position="27"/>
        <end position="169"/>
    </location>
</feature>
<dbReference type="Proteomes" id="UP001557470">
    <property type="component" value="Unassembled WGS sequence"/>
</dbReference>
<evidence type="ECO:0000313" key="3">
    <source>
        <dbReference type="EMBL" id="KAL1006470.1"/>
    </source>
</evidence>
<proteinExistence type="predicted"/>
<dbReference type="PANTHER" id="PTHR20838">
    <property type="entry name" value="LYMPHOCYTE ANTIGEN 86"/>
    <property type="match status" value="1"/>
</dbReference>
<accession>A0ABD0XTS1</accession>
<protein>
    <recommendedName>
        <fullName evidence="2">MD-2-related lipid-recognition domain-containing protein</fullName>
    </recommendedName>
</protein>
<reference evidence="3 4" key="1">
    <citation type="submission" date="2024-06" db="EMBL/GenBank/DDBJ databases">
        <authorList>
            <person name="Pan Q."/>
            <person name="Wen M."/>
            <person name="Jouanno E."/>
            <person name="Zahm M."/>
            <person name="Klopp C."/>
            <person name="Cabau C."/>
            <person name="Louis A."/>
            <person name="Berthelot C."/>
            <person name="Parey E."/>
            <person name="Roest Crollius H."/>
            <person name="Montfort J."/>
            <person name="Robinson-Rechavi M."/>
            <person name="Bouchez O."/>
            <person name="Lampietro C."/>
            <person name="Lopez Roques C."/>
            <person name="Donnadieu C."/>
            <person name="Postlethwait J."/>
            <person name="Bobe J."/>
            <person name="Verreycken H."/>
            <person name="Guiguen Y."/>
        </authorList>
    </citation>
    <scope>NUCLEOTIDE SEQUENCE [LARGE SCALE GENOMIC DNA]</scope>
    <source>
        <strain evidence="3">Up_M1</strain>
        <tissue evidence="3">Testis</tissue>
    </source>
</reference>
<dbReference type="AlphaFoldDB" id="A0ABD0XTS1"/>
<dbReference type="PANTHER" id="PTHR20838:SF0">
    <property type="entry name" value="LYMPHOCYTE ANTIGEN 86"/>
    <property type="match status" value="1"/>
</dbReference>
<feature type="signal peptide" evidence="1">
    <location>
        <begin position="1"/>
        <end position="26"/>
    </location>
</feature>
<organism evidence="3 4">
    <name type="scientific">Umbra pygmaea</name>
    <name type="common">Eastern mudminnow</name>
    <dbReference type="NCBI Taxonomy" id="75934"/>
    <lineage>
        <taxon>Eukaryota</taxon>
        <taxon>Metazoa</taxon>
        <taxon>Chordata</taxon>
        <taxon>Craniata</taxon>
        <taxon>Vertebrata</taxon>
        <taxon>Euteleostomi</taxon>
        <taxon>Actinopterygii</taxon>
        <taxon>Neopterygii</taxon>
        <taxon>Teleostei</taxon>
        <taxon>Protacanthopterygii</taxon>
        <taxon>Esociformes</taxon>
        <taxon>Umbridae</taxon>
        <taxon>Umbra</taxon>
    </lineage>
</organism>
<dbReference type="EMBL" id="JAGEUA010000002">
    <property type="protein sequence ID" value="KAL1006470.1"/>
    <property type="molecule type" value="Genomic_DNA"/>
</dbReference>
<evidence type="ECO:0000313" key="4">
    <source>
        <dbReference type="Proteomes" id="UP001557470"/>
    </source>
</evidence>
<comment type="caution">
    <text evidence="3">The sequence shown here is derived from an EMBL/GenBank/DDBJ whole genome shotgun (WGS) entry which is preliminary data.</text>
</comment>
<dbReference type="Gene3D" id="2.60.40.770">
    <property type="match status" value="1"/>
</dbReference>
<evidence type="ECO:0000256" key="1">
    <source>
        <dbReference type="SAM" id="SignalP"/>
    </source>
</evidence>
<dbReference type="InterPro" id="IPR003172">
    <property type="entry name" value="ML_dom"/>
</dbReference>
<gene>
    <name evidence="3" type="ORF">UPYG_G00072780</name>
</gene>
<evidence type="ECO:0000259" key="2">
    <source>
        <dbReference type="SMART" id="SM00737"/>
    </source>
</evidence>
<feature type="domain" description="MD-2-related lipid-recognition" evidence="2">
    <location>
        <begin position="46"/>
        <end position="166"/>
    </location>
</feature>